<dbReference type="EMBL" id="SNRW01011764">
    <property type="protein sequence ID" value="KAA6374720.1"/>
    <property type="molecule type" value="Genomic_DNA"/>
</dbReference>
<dbReference type="InterPro" id="IPR036028">
    <property type="entry name" value="SH3-like_dom_sf"/>
</dbReference>
<sequence>MAIPGQLFQVIADFTGKQDDPQFLPLIKGEKVRVIKKEDDCYMIIKEGKALLEYLCPYQRSSSTEAIQQVSTEKVIYYPRISLSHLFIEIPLWLQYGWFVYRNPTYGLAYLMWQRIQY</sequence>
<evidence type="ECO:0000313" key="1">
    <source>
        <dbReference type="EMBL" id="KAA6374720.1"/>
    </source>
</evidence>
<proteinExistence type="predicted"/>
<dbReference type="SUPFAM" id="SSF50044">
    <property type="entry name" value="SH3-domain"/>
    <property type="match status" value="1"/>
</dbReference>
<comment type="caution">
    <text evidence="1">The sequence shown here is derived from an EMBL/GenBank/DDBJ whole genome shotgun (WGS) entry which is preliminary data.</text>
</comment>
<dbReference type="AlphaFoldDB" id="A0A5J4UX39"/>
<organism evidence="1 2">
    <name type="scientific">Streblomastix strix</name>
    <dbReference type="NCBI Taxonomy" id="222440"/>
    <lineage>
        <taxon>Eukaryota</taxon>
        <taxon>Metamonada</taxon>
        <taxon>Preaxostyla</taxon>
        <taxon>Oxymonadida</taxon>
        <taxon>Streblomastigidae</taxon>
        <taxon>Streblomastix</taxon>
    </lineage>
</organism>
<name>A0A5J4UX39_9EUKA</name>
<evidence type="ECO:0008006" key="3">
    <source>
        <dbReference type="Google" id="ProtNLM"/>
    </source>
</evidence>
<reference evidence="1 2" key="1">
    <citation type="submission" date="2019-03" db="EMBL/GenBank/DDBJ databases">
        <title>Single cell metagenomics reveals metabolic interactions within the superorganism composed of flagellate Streblomastix strix and complex community of Bacteroidetes bacteria on its surface.</title>
        <authorList>
            <person name="Treitli S.C."/>
            <person name="Kolisko M."/>
            <person name="Husnik F."/>
            <person name="Keeling P."/>
            <person name="Hampl V."/>
        </authorList>
    </citation>
    <scope>NUCLEOTIDE SEQUENCE [LARGE SCALE GENOMIC DNA]</scope>
    <source>
        <strain evidence="1">ST1C</strain>
    </source>
</reference>
<dbReference type="Proteomes" id="UP000324800">
    <property type="component" value="Unassembled WGS sequence"/>
</dbReference>
<accession>A0A5J4UX39</accession>
<protein>
    <recommendedName>
        <fullName evidence="3">SH3 domain-containing protein</fullName>
    </recommendedName>
</protein>
<gene>
    <name evidence="1" type="ORF">EZS28_029752</name>
</gene>
<evidence type="ECO:0000313" key="2">
    <source>
        <dbReference type="Proteomes" id="UP000324800"/>
    </source>
</evidence>